<proteinExistence type="inferred from homology"/>
<keyword evidence="6" id="KW-1185">Reference proteome</keyword>
<dbReference type="OrthoDB" id="1431247at2759"/>
<dbReference type="InterPro" id="IPR002068">
    <property type="entry name" value="A-crystallin/Hsp20_dom"/>
</dbReference>
<dbReference type="SUPFAM" id="SSF49764">
    <property type="entry name" value="HSP20-like chaperones"/>
    <property type="match status" value="1"/>
</dbReference>
<evidence type="ECO:0000313" key="6">
    <source>
        <dbReference type="Proteomes" id="UP001165190"/>
    </source>
</evidence>
<feature type="domain" description="SHSP" evidence="4">
    <location>
        <begin position="1"/>
        <end position="149"/>
    </location>
</feature>
<dbReference type="InterPro" id="IPR008978">
    <property type="entry name" value="HSP20-like_chaperone"/>
</dbReference>
<dbReference type="InterPro" id="IPR031107">
    <property type="entry name" value="Small_HSP"/>
</dbReference>
<dbReference type="Proteomes" id="UP001165190">
    <property type="component" value="Unassembled WGS sequence"/>
</dbReference>
<evidence type="ECO:0000256" key="1">
    <source>
        <dbReference type="ARBA" id="ARBA00023016"/>
    </source>
</evidence>
<sequence length="149" mass="16902">MSIVPINGQQGTFTDPFFLDLWDPFNSFDVLNPFSQSQGFPFPSPAFRFPEIFPSVGTQLNCVETPRAHVYKAYLPGVSRDEVMVFIDDDRMLQISTEDGNFMSRLKLPENARAEEIEGFMENGMLIVTIGKDAEAPRRPHVRVVEITE</sequence>
<dbReference type="AlphaFoldDB" id="A0A9W7J7A9"/>
<evidence type="ECO:0000259" key="4">
    <source>
        <dbReference type="PROSITE" id="PS01031"/>
    </source>
</evidence>
<dbReference type="PANTHER" id="PTHR11527">
    <property type="entry name" value="HEAT-SHOCK PROTEIN 20 FAMILY MEMBER"/>
    <property type="match status" value="1"/>
</dbReference>
<name>A0A9W7J7A9_HIBTR</name>
<dbReference type="Pfam" id="PF00011">
    <property type="entry name" value="HSP20"/>
    <property type="match status" value="1"/>
</dbReference>
<evidence type="ECO:0000256" key="2">
    <source>
        <dbReference type="PROSITE-ProRule" id="PRU00285"/>
    </source>
</evidence>
<evidence type="ECO:0000256" key="3">
    <source>
        <dbReference type="RuleBase" id="RU003616"/>
    </source>
</evidence>
<protein>
    <recommendedName>
        <fullName evidence="4">SHSP domain-containing protein</fullName>
    </recommendedName>
</protein>
<dbReference type="PROSITE" id="PS01031">
    <property type="entry name" value="SHSP"/>
    <property type="match status" value="1"/>
</dbReference>
<comment type="caution">
    <text evidence="5">The sequence shown here is derived from an EMBL/GenBank/DDBJ whole genome shotgun (WGS) entry which is preliminary data.</text>
</comment>
<organism evidence="5 6">
    <name type="scientific">Hibiscus trionum</name>
    <name type="common">Flower of an hour</name>
    <dbReference type="NCBI Taxonomy" id="183268"/>
    <lineage>
        <taxon>Eukaryota</taxon>
        <taxon>Viridiplantae</taxon>
        <taxon>Streptophyta</taxon>
        <taxon>Embryophyta</taxon>
        <taxon>Tracheophyta</taxon>
        <taxon>Spermatophyta</taxon>
        <taxon>Magnoliopsida</taxon>
        <taxon>eudicotyledons</taxon>
        <taxon>Gunneridae</taxon>
        <taxon>Pentapetalae</taxon>
        <taxon>rosids</taxon>
        <taxon>malvids</taxon>
        <taxon>Malvales</taxon>
        <taxon>Malvaceae</taxon>
        <taxon>Malvoideae</taxon>
        <taxon>Hibiscus</taxon>
    </lineage>
</organism>
<reference evidence="5" key="1">
    <citation type="submission" date="2023-05" db="EMBL/GenBank/DDBJ databases">
        <title>Genome and transcriptome analyses reveal genes involved in the formation of fine ridges on petal epidermal cells in Hibiscus trionum.</title>
        <authorList>
            <person name="Koshimizu S."/>
            <person name="Masuda S."/>
            <person name="Ishii T."/>
            <person name="Shirasu K."/>
            <person name="Hoshino A."/>
            <person name="Arita M."/>
        </authorList>
    </citation>
    <scope>NUCLEOTIDE SEQUENCE</scope>
    <source>
        <strain evidence="5">Hamamatsu line</strain>
    </source>
</reference>
<evidence type="ECO:0000313" key="5">
    <source>
        <dbReference type="EMBL" id="GMJ08670.1"/>
    </source>
</evidence>
<gene>
    <name evidence="5" type="ORF">HRI_004536200</name>
</gene>
<accession>A0A9W7J7A9</accession>
<comment type="similarity">
    <text evidence="2 3">Belongs to the small heat shock protein (HSP20) family.</text>
</comment>
<dbReference type="Gene3D" id="2.60.40.790">
    <property type="match status" value="1"/>
</dbReference>
<keyword evidence="1" id="KW-0346">Stress response</keyword>
<dbReference type="EMBL" id="BSYR01000052">
    <property type="protein sequence ID" value="GMJ08670.1"/>
    <property type="molecule type" value="Genomic_DNA"/>
</dbReference>